<comment type="caution">
    <text evidence="1">The sequence shown here is derived from an EMBL/GenBank/DDBJ whole genome shotgun (WGS) entry which is preliminary data.</text>
</comment>
<keyword evidence="2" id="KW-1185">Reference proteome</keyword>
<name>A0A7W3TPD6_9GAMM</name>
<dbReference type="RefSeq" id="WP_182688675.1">
    <property type="nucleotide sequence ID" value="NZ_JACHTF010000020.1"/>
</dbReference>
<proteinExistence type="predicted"/>
<sequence length="45" mass="5208">MSARLRAWADYWVRLTAAWLADWFDLVAADTCHTIAGRLRGWASR</sequence>
<organism evidence="1 2">
    <name type="scientific">Marilutibacter spongiae</name>
    <dbReference type="NCBI Taxonomy" id="2025720"/>
    <lineage>
        <taxon>Bacteria</taxon>
        <taxon>Pseudomonadati</taxon>
        <taxon>Pseudomonadota</taxon>
        <taxon>Gammaproteobacteria</taxon>
        <taxon>Lysobacterales</taxon>
        <taxon>Lysobacteraceae</taxon>
        <taxon>Marilutibacter</taxon>
    </lineage>
</organism>
<evidence type="ECO:0000313" key="1">
    <source>
        <dbReference type="EMBL" id="MBB1061911.1"/>
    </source>
</evidence>
<accession>A0A7W3TPD6</accession>
<dbReference type="AlphaFoldDB" id="A0A7W3TPD6"/>
<protein>
    <submittedName>
        <fullName evidence="1">Uncharacterized protein</fullName>
    </submittedName>
</protein>
<reference evidence="1 2" key="1">
    <citation type="submission" date="2020-08" db="EMBL/GenBank/DDBJ databases">
        <authorList>
            <person name="Xu S."/>
            <person name="Li A."/>
        </authorList>
    </citation>
    <scope>NUCLEOTIDE SEQUENCE [LARGE SCALE GENOMIC DNA]</scope>
    <source>
        <strain evidence="1 2">119BY6-57</strain>
    </source>
</reference>
<gene>
    <name evidence="1" type="ORF">H4F98_15150</name>
</gene>
<evidence type="ECO:0000313" key="2">
    <source>
        <dbReference type="Proteomes" id="UP000523196"/>
    </source>
</evidence>
<dbReference type="EMBL" id="JACHTF010000020">
    <property type="protein sequence ID" value="MBB1061911.1"/>
    <property type="molecule type" value="Genomic_DNA"/>
</dbReference>
<dbReference type="Proteomes" id="UP000523196">
    <property type="component" value="Unassembled WGS sequence"/>
</dbReference>